<organism evidence="1 2">
    <name type="scientific">Nocardioides fonticola</name>
    <dbReference type="NCBI Taxonomy" id="450363"/>
    <lineage>
        <taxon>Bacteria</taxon>
        <taxon>Bacillati</taxon>
        <taxon>Actinomycetota</taxon>
        <taxon>Actinomycetes</taxon>
        <taxon>Propionibacteriales</taxon>
        <taxon>Nocardioidaceae</taxon>
        <taxon>Nocardioides</taxon>
    </lineage>
</organism>
<dbReference type="Proteomes" id="UP001501495">
    <property type="component" value="Unassembled WGS sequence"/>
</dbReference>
<dbReference type="EMBL" id="BAAAZH010000003">
    <property type="protein sequence ID" value="GAA4109645.1"/>
    <property type="molecule type" value="Genomic_DNA"/>
</dbReference>
<accession>A0ABP7XBC9</accession>
<evidence type="ECO:0000313" key="2">
    <source>
        <dbReference type="Proteomes" id="UP001501495"/>
    </source>
</evidence>
<gene>
    <name evidence="1" type="ORF">GCM10022215_04120</name>
</gene>
<keyword evidence="2" id="KW-1185">Reference proteome</keyword>
<comment type="caution">
    <text evidence="1">The sequence shown here is derived from an EMBL/GenBank/DDBJ whole genome shotgun (WGS) entry which is preliminary data.</text>
</comment>
<name>A0ABP7XBC9_9ACTN</name>
<sequence length="89" mass="9560">MEQVGELGVGDGPAGELVGHQLRIVVEDGADRAHRCLIVVSQAAGPHTSDLRERETLVTTCHFDGQRDADRPKIHAISLGVVWRHTAGS</sequence>
<proteinExistence type="predicted"/>
<protein>
    <submittedName>
        <fullName evidence="1">Uncharacterized protein</fullName>
    </submittedName>
</protein>
<evidence type="ECO:0000313" key="1">
    <source>
        <dbReference type="EMBL" id="GAA4109645.1"/>
    </source>
</evidence>
<reference evidence="2" key="1">
    <citation type="journal article" date="2019" name="Int. J. Syst. Evol. Microbiol.">
        <title>The Global Catalogue of Microorganisms (GCM) 10K type strain sequencing project: providing services to taxonomists for standard genome sequencing and annotation.</title>
        <authorList>
            <consortium name="The Broad Institute Genomics Platform"/>
            <consortium name="The Broad Institute Genome Sequencing Center for Infectious Disease"/>
            <person name="Wu L."/>
            <person name="Ma J."/>
        </authorList>
    </citation>
    <scope>NUCLEOTIDE SEQUENCE [LARGE SCALE GENOMIC DNA]</scope>
    <source>
        <strain evidence="2">JCM 16703</strain>
    </source>
</reference>